<protein>
    <submittedName>
        <fullName evidence="1">Uncharacterized protein</fullName>
    </submittedName>
</protein>
<accession>A0A0V0T2W6</accession>
<keyword evidence="2" id="KW-1185">Reference proteome</keyword>
<gene>
    <name evidence="1" type="ORF">T05_1660</name>
</gene>
<dbReference type="Proteomes" id="UP000055048">
    <property type="component" value="Unassembled WGS sequence"/>
</dbReference>
<dbReference type="OrthoDB" id="10429202at2759"/>
<feature type="non-terminal residue" evidence="1">
    <location>
        <position position="175"/>
    </location>
</feature>
<proteinExistence type="predicted"/>
<evidence type="ECO:0000313" key="1">
    <source>
        <dbReference type="EMBL" id="KRX33385.1"/>
    </source>
</evidence>
<reference evidence="1 2" key="1">
    <citation type="submission" date="2015-01" db="EMBL/GenBank/DDBJ databases">
        <title>Evolution of Trichinella species and genotypes.</title>
        <authorList>
            <person name="Korhonen P.K."/>
            <person name="Edoardo P."/>
            <person name="Giuseppe L.R."/>
            <person name="Gasser R.B."/>
        </authorList>
    </citation>
    <scope>NUCLEOTIDE SEQUENCE [LARGE SCALE GENOMIC DNA]</scope>
    <source>
        <strain evidence="1">ISS417</strain>
    </source>
</reference>
<name>A0A0V0T2W6_9BILA</name>
<comment type="caution">
    <text evidence="1">The sequence shown here is derived from an EMBL/GenBank/DDBJ whole genome shotgun (WGS) entry which is preliminary data.</text>
</comment>
<sequence length="175" mass="19915">LVGGVRWLHNKLNFCSHLENKLSGARSPMELDKEQSESLIDVQCLDATEPRWCRKERAQKRQSPEDLMAQRQLLLLRSQSSVDCGTFFKLKVLTALLAPINMKGCLHHSMWHMAQAPSASTSFSSILILKSRDPPIFILLWVMTHSLRTTVFYGLSNHSVEKHKFVATISANHYV</sequence>
<feature type="non-terminal residue" evidence="1">
    <location>
        <position position="1"/>
    </location>
</feature>
<organism evidence="1 2">
    <name type="scientific">Trichinella murrelli</name>
    <dbReference type="NCBI Taxonomy" id="144512"/>
    <lineage>
        <taxon>Eukaryota</taxon>
        <taxon>Metazoa</taxon>
        <taxon>Ecdysozoa</taxon>
        <taxon>Nematoda</taxon>
        <taxon>Enoplea</taxon>
        <taxon>Dorylaimia</taxon>
        <taxon>Trichinellida</taxon>
        <taxon>Trichinellidae</taxon>
        <taxon>Trichinella</taxon>
    </lineage>
</organism>
<evidence type="ECO:0000313" key="2">
    <source>
        <dbReference type="Proteomes" id="UP000055048"/>
    </source>
</evidence>
<dbReference type="EMBL" id="JYDJ01000816">
    <property type="protein sequence ID" value="KRX33385.1"/>
    <property type="molecule type" value="Genomic_DNA"/>
</dbReference>
<dbReference type="AlphaFoldDB" id="A0A0V0T2W6"/>